<comment type="caution">
    <text evidence="2">The sequence shown here is derived from an EMBL/GenBank/DDBJ whole genome shotgun (WGS) entry which is preliminary data.</text>
</comment>
<proteinExistence type="predicted"/>
<protein>
    <submittedName>
        <fullName evidence="2">Putative methyltransferase</fullName>
    </submittedName>
</protein>
<dbReference type="Proteomes" id="UP000886217">
    <property type="component" value="Unassembled WGS sequence"/>
</dbReference>
<dbReference type="GO" id="GO:0006596">
    <property type="term" value="P:polyamine biosynthetic process"/>
    <property type="evidence" value="ECO:0007669"/>
    <property type="project" value="TreeGrafter"/>
</dbReference>
<organism evidence="2">
    <name type="scientific">Thermococcus litoralis</name>
    <dbReference type="NCBI Taxonomy" id="2265"/>
    <lineage>
        <taxon>Archaea</taxon>
        <taxon>Methanobacteriati</taxon>
        <taxon>Methanobacteriota</taxon>
        <taxon>Thermococci</taxon>
        <taxon>Thermococcales</taxon>
        <taxon>Thermococcaceae</taxon>
        <taxon>Thermococcus</taxon>
    </lineage>
</organism>
<keyword evidence="2" id="KW-0808">Transferase</keyword>
<name>A0A7C5P1P7_THELI</name>
<dbReference type="Gene3D" id="1.10.10.10">
    <property type="entry name" value="Winged helix-like DNA-binding domain superfamily/Winged helix DNA-binding domain"/>
    <property type="match status" value="1"/>
</dbReference>
<sequence length="228" mass="25737">MVRGGVRELHADGVFEEILEEVKRRTELRADERSVERVIAALLKTSDFWEVVSESEEPLPLVSAILDVLEEKGIVEKSEGGMNLTDFGMKFTEEYAVSYHKCVCACCSGRTVNLEDFKDLLKRFEDLAKRRPAPVSRYDQGFVTTETTVARLAFMHSRGDVAGKNILLLGDDDLLSVAMMLSGLPKSISVLEIDERLTKFIKSVADELNFDSLYVLERDLRDELPEEL</sequence>
<feature type="domain" description="N(4)-bis(aminopropyl)spermidine synthase C-terminal" evidence="1">
    <location>
        <begin position="119"/>
        <end position="228"/>
    </location>
</feature>
<keyword evidence="2" id="KW-0489">Methyltransferase</keyword>
<dbReference type="InterPro" id="IPR051720">
    <property type="entry name" value="rRNA_MeTrfase/Polyamine_Synth"/>
</dbReference>
<dbReference type="Pfam" id="PF01861">
    <property type="entry name" value="BpsA_C"/>
    <property type="match status" value="1"/>
</dbReference>
<dbReference type="Gene3D" id="3.40.50.150">
    <property type="entry name" value="Vaccinia Virus protein VP39"/>
    <property type="match status" value="1"/>
</dbReference>
<dbReference type="PANTHER" id="PTHR23290">
    <property type="entry name" value="RRNA N6-ADENOSINE-METHYLTRANSFERASE METTL5"/>
    <property type="match status" value="1"/>
</dbReference>
<dbReference type="PANTHER" id="PTHR23290:SF0">
    <property type="entry name" value="RRNA N6-ADENOSINE-METHYLTRANSFERASE METTL5"/>
    <property type="match status" value="1"/>
</dbReference>
<accession>A0A7C5P1P7</accession>
<dbReference type="AlphaFoldDB" id="A0A7C5P1P7"/>
<dbReference type="InterPro" id="IPR036388">
    <property type="entry name" value="WH-like_DNA-bd_sf"/>
</dbReference>
<dbReference type="GO" id="GO:0008168">
    <property type="term" value="F:methyltransferase activity"/>
    <property type="evidence" value="ECO:0007669"/>
    <property type="project" value="UniProtKB-KW"/>
</dbReference>
<evidence type="ECO:0000259" key="1">
    <source>
        <dbReference type="Pfam" id="PF01861"/>
    </source>
</evidence>
<dbReference type="GO" id="GO:0032259">
    <property type="term" value="P:methylation"/>
    <property type="evidence" value="ECO:0007669"/>
    <property type="project" value="UniProtKB-KW"/>
</dbReference>
<gene>
    <name evidence="2" type="ORF">ENL40_02650</name>
</gene>
<reference evidence="2" key="1">
    <citation type="journal article" date="2020" name="mSystems">
        <title>Genome- and Community-Level Interaction Insights into Carbon Utilization and Element Cycling Functions of Hydrothermarchaeota in Hydrothermal Sediment.</title>
        <authorList>
            <person name="Zhou Z."/>
            <person name="Liu Y."/>
            <person name="Xu W."/>
            <person name="Pan J."/>
            <person name="Luo Z.H."/>
            <person name="Li M."/>
        </authorList>
    </citation>
    <scope>NUCLEOTIDE SEQUENCE [LARGE SCALE GENOMIC DNA]</scope>
    <source>
        <strain evidence="2">HyVt-93</strain>
    </source>
</reference>
<dbReference type="InterPro" id="IPR029063">
    <property type="entry name" value="SAM-dependent_MTases_sf"/>
</dbReference>
<feature type="non-terminal residue" evidence="2">
    <location>
        <position position="228"/>
    </location>
</feature>
<dbReference type="EMBL" id="DRTU01000109">
    <property type="protein sequence ID" value="HHI00369.1"/>
    <property type="molecule type" value="Genomic_DNA"/>
</dbReference>
<dbReference type="InterPro" id="IPR002723">
    <property type="entry name" value="BpsA_C"/>
</dbReference>
<evidence type="ECO:0000313" key="2">
    <source>
        <dbReference type="EMBL" id="HHI00369.1"/>
    </source>
</evidence>